<proteinExistence type="predicted"/>
<sequence length="161" mass="17395">MNKNTRPAVGLAAKIGAALFVLWGILHIWVGFEGAHQYLLGNVQNQWNMVIGGVNAPRAAFQHTTDAMTAHAQSQLILNFCIDVAGYGVLGMIVAAMIWRTGSWRAYFIGLLVIGIADLAFLFSLVTSGIIEANIPTISGPIIWFLAIAITPFGMPSLRQK</sequence>
<keyword evidence="3" id="KW-1185">Reference proteome</keyword>
<protein>
    <submittedName>
        <fullName evidence="2">Uncharacterized protein</fullName>
    </submittedName>
</protein>
<gene>
    <name evidence="2" type="ORF">DFR44_103112</name>
</gene>
<feature type="transmembrane region" description="Helical" evidence="1">
    <location>
        <begin position="138"/>
        <end position="158"/>
    </location>
</feature>
<keyword evidence="1" id="KW-0472">Membrane</keyword>
<name>A0A4R6YAK1_9BURK</name>
<evidence type="ECO:0000313" key="3">
    <source>
        <dbReference type="Proteomes" id="UP000294480"/>
    </source>
</evidence>
<feature type="transmembrane region" description="Helical" evidence="1">
    <location>
        <begin position="12"/>
        <end position="32"/>
    </location>
</feature>
<accession>A0A4R6YAK1</accession>
<dbReference type="AlphaFoldDB" id="A0A4R6YAK1"/>
<organism evidence="2 3">
    <name type="scientific">Hydromonas duriensis</name>
    <dbReference type="NCBI Taxonomy" id="1527608"/>
    <lineage>
        <taxon>Bacteria</taxon>
        <taxon>Pseudomonadati</taxon>
        <taxon>Pseudomonadota</taxon>
        <taxon>Betaproteobacteria</taxon>
        <taxon>Burkholderiales</taxon>
        <taxon>Burkholderiaceae</taxon>
        <taxon>Hydromonas</taxon>
    </lineage>
</organism>
<dbReference type="Proteomes" id="UP000294480">
    <property type="component" value="Unassembled WGS sequence"/>
</dbReference>
<feature type="transmembrane region" description="Helical" evidence="1">
    <location>
        <begin position="76"/>
        <end position="99"/>
    </location>
</feature>
<dbReference type="EMBL" id="SNZE01000003">
    <property type="protein sequence ID" value="TDR32599.1"/>
    <property type="molecule type" value="Genomic_DNA"/>
</dbReference>
<dbReference type="OrthoDB" id="9153065at2"/>
<reference evidence="2 3" key="1">
    <citation type="submission" date="2019-03" db="EMBL/GenBank/DDBJ databases">
        <title>Genomic Encyclopedia of Type Strains, Phase IV (KMG-IV): sequencing the most valuable type-strain genomes for metagenomic binning, comparative biology and taxonomic classification.</title>
        <authorList>
            <person name="Goeker M."/>
        </authorList>
    </citation>
    <scope>NUCLEOTIDE SEQUENCE [LARGE SCALE GENOMIC DNA]</scope>
    <source>
        <strain evidence="2 3">DSM 102852</strain>
    </source>
</reference>
<dbReference type="RefSeq" id="WP_133619144.1">
    <property type="nucleotide sequence ID" value="NZ_SNZE01000003.1"/>
</dbReference>
<comment type="caution">
    <text evidence="2">The sequence shown here is derived from an EMBL/GenBank/DDBJ whole genome shotgun (WGS) entry which is preliminary data.</text>
</comment>
<evidence type="ECO:0000256" key="1">
    <source>
        <dbReference type="SAM" id="Phobius"/>
    </source>
</evidence>
<keyword evidence="1" id="KW-1133">Transmembrane helix</keyword>
<keyword evidence="1" id="KW-0812">Transmembrane</keyword>
<evidence type="ECO:0000313" key="2">
    <source>
        <dbReference type="EMBL" id="TDR32599.1"/>
    </source>
</evidence>
<feature type="transmembrane region" description="Helical" evidence="1">
    <location>
        <begin position="106"/>
        <end position="126"/>
    </location>
</feature>